<organism evidence="1 2">
    <name type="scientific">Autumnicola lenta</name>
    <dbReference type="NCBI Taxonomy" id="3075593"/>
    <lineage>
        <taxon>Bacteria</taxon>
        <taxon>Pseudomonadati</taxon>
        <taxon>Bacteroidota</taxon>
        <taxon>Flavobacteriia</taxon>
        <taxon>Flavobacteriales</taxon>
        <taxon>Flavobacteriaceae</taxon>
        <taxon>Autumnicola</taxon>
    </lineage>
</organism>
<dbReference type="Proteomes" id="UP001245285">
    <property type="component" value="Unassembled WGS sequence"/>
</dbReference>
<protein>
    <submittedName>
        <fullName evidence="1">Uncharacterized protein</fullName>
    </submittedName>
</protein>
<accession>A0ABU3CQ01</accession>
<reference evidence="1 2" key="1">
    <citation type="submission" date="2023-09" db="EMBL/GenBank/DDBJ databases">
        <authorList>
            <person name="Rey-Velasco X."/>
        </authorList>
    </citation>
    <scope>NUCLEOTIDE SEQUENCE [LARGE SCALE GENOMIC DNA]</scope>
    <source>
        <strain evidence="1 2">F260</strain>
    </source>
</reference>
<comment type="caution">
    <text evidence="1">The sequence shown here is derived from an EMBL/GenBank/DDBJ whole genome shotgun (WGS) entry which is preliminary data.</text>
</comment>
<proteinExistence type="predicted"/>
<evidence type="ECO:0000313" key="2">
    <source>
        <dbReference type="Proteomes" id="UP001245285"/>
    </source>
</evidence>
<dbReference type="RefSeq" id="WP_311496512.1">
    <property type="nucleotide sequence ID" value="NZ_JAVRHO010000044.1"/>
</dbReference>
<keyword evidence="2" id="KW-1185">Reference proteome</keyword>
<dbReference type="EMBL" id="JAVRHO010000044">
    <property type="protein sequence ID" value="MDT0648422.1"/>
    <property type="molecule type" value="Genomic_DNA"/>
</dbReference>
<gene>
    <name evidence="1" type="ORF">RM545_17150</name>
</gene>
<evidence type="ECO:0000313" key="1">
    <source>
        <dbReference type="EMBL" id="MDT0648422.1"/>
    </source>
</evidence>
<sequence length="99" mass="11478">MQKHNPITNSQLKENNSDFDNDTVRLVGELHLDLENKGIFLDSHKIWIDSFKPASDLDTIWEYMNGKEIEIIGLYQSGQSGHLGFYDGQLKEVYYIKTK</sequence>
<name>A0ABU3CQ01_9FLAO</name>